<dbReference type="Proteomes" id="UP000032900">
    <property type="component" value="Unassembled WGS sequence"/>
</dbReference>
<name>A0A0E9LTM7_9BACT</name>
<dbReference type="InterPro" id="IPR021144">
    <property type="entry name" value="UPF0597"/>
</dbReference>
<evidence type="ECO:0000259" key="2">
    <source>
        <dbReference type="Pfam" id="PF03313"/>
    </source>
</evidence>
<dbReference type="AlphaFoldDB" id="A0A0E9LTM7"/>
<dbReference type="InterPro" id="IPR005130">
    <property type="entry name" value="Ser_deHydtase-like_asu"/>
</dbReference>
<dbReference type="Pfam" id="PF03313">
    <property type="entry name" value="SDH_alpha"/>
    <property type="match status" value="1"/>
</dbReference>
<dbReference type="STRING" id="1236989.JCM15548_1731"/>
<gene>
    <name evidence="3" type="ORF">JCM15548_1731</name>
</gene>
<protein>
    <recommendedName>
        <fullName evidence="1">UPF0597 protein JCM15548_1731</fullName>
    </recommendedName>
</protein>
<dbReference type="GO" id="GO:0080146">
    <property type="term" value="F:L-cysteine desulfhydrase activity"/>
    <property type="evidence" value="ECO:0007669"/>
    <property type="project" value="TreeGrafter"/>
</dbReference>
<dbReference type="HAMAP" id="MF_01845">
    <property type="entry name" value="UPF0597"/>
    <property type="match status" value="1"/>
</dbReference>
<proteinExistence type="inferred from homology"/>
<comment type="similarity">
    <text evidence="1">Belongs to the UPF0597 family.</text>
</comment>
<dbReference type="PIRSF" id="PIRSF006054">
    <property type="entry name" value="UCP006054"/>
    <property type="match status" value="1"/>
</dbReference>
<evidence type="ECO:0000313" key="4">
    <source>
        <dbReference type="Proteomes" id="UP000032900"/>
    </source>
</evidence>
<accession>A0A0E9LTM7</accession>
<dbReference type="EMBL" id="BAZW01000003">
    <property type="protein sequence ID" value="GAO28614.1"/>
    <property type="molecule type" value="Genomic_DNA"/>
</dbReference>
<dbReference type="PANTHER" id="PTHR30501:SF2">
    <property type="entry name" value="UPF0597 PROTEIN YHAM"/>
    <property type="match status" value="1"/>
</dbReference>
<comment type="caution">
    <text evidence="3">The sequence shown here is derived from an EMBL/GenBank/DDBJ whole genome shotgun (WGS) entry which is preliminary data.</text>
</comment>
<evidence type="ECO:0000313" key="3">
    <source>
        <dbReference type="EMBL" id="GAO28614.1"/>
    </source>
</evidence>
<keyword evidence="4" id="KW-1185">Reference proteome</keyword>
<feature type="domain" description="Serine dehydratase-like alpha subunit" evidence="2">
    <location>
        <begin position="87"/>
        <end position="421"/>
    </location>
</feature>
<dbReference type="GO" id="GO:0019450">
    <property type="term" value="P:L-cysteine catabolic process to pyruvate"/>
    <property type="evidence" value="ECO:0007669"/>
    <property type="project" value="TreeGrafter"/>
</dbReference>
<dbReference type="OrthoDB" id="41906at2"/>
<dbReference type="RefSeq" id="WP_062122394.1">
    <property type="nucleotide sequence ID" value="NZ_BAZW01000003.1"/>
</dbReference>
<dbReference type="PANTHER" id="PTHR30501">
    <property type="entry name" value="UPF0597 PROTEIN YHAM"/>
    <property type="match status" value="1"/>
</dbReference>
<sequence>MNKENRDAILALIKREVVPAIGCTEPVAVALAVTKAREVLGERVVKAEVFLSRNILKNSMGVGIPGTGMIGLPIAIALGIVVGKSDYGLEVLKDLNPEVLAQAKELVAAQISSVQLKEDVPDKLYIEVHCYGNQSHSKVIICGSHNHITYVEANGAVLLDEMSNGRFRKAETDEVELSFDTIYDFATETALTDLEFILEAAELNKSAAKESLKGPFGHSVARVLQSSSFQDIMGSSIYNRLVAVTASACDVRMAGAMVPVMSNSGSGNQGITATLPVVVFAEEMNKSREQLVRALALSNLMVIYIKRGLGRLSGLCGVTVAGIGASCGMTYLMGGSREQIAFSVKNMIGNMTGVICDGAKPSCALKVSSAVSAAIFSSMMAMDNKVVSALEGITDNDVDQTIRNLTDIGSEGMTQTDKMVLDIMVNKKQDTRG</sequence>
<reference evidence="3 4" key="1">
    <citation type="journal article" date="2015" name="Microbes Environ.">
        <title>Distribution and evolution of nitrogen fixation genes in the phylum bacteroidetes.</title>
        <authorList>
            <person name="Inoue J."/>
            <person name="Oshima K."/>
            <person name="Suda W."/>
            <person name="Sakamoto M."/>
            <person name="Iino T."/>
            <person name="Noda S."/>
            <person name="Hongoh Y."/>
            <person name="Hattori M."/>
            <person name="Ohkuma M."/>
        </authorList>
    </citation>
    <scope>NUCLEOTIDE SEQUENCE [LARGE SCALE GENOMIC DNA]</scope>
    <source>
        <strain evidence="3">JCM 15548</strain>
    </source>
</reference>
<organism evidence="3 4">
    <name type="scientific">Geofilum rubicundum JCM 15548</name>
    <dbReference type="NCBI Taxonomy" id="1236989"/>
    <lineage>
        <taxon>Bacteria</taxon>
        <taxon>Pseudomonadati</taxon>
        <taxon>Bacteroidota</taxon>
        <taxon>Bacteroidia</taxon>
        <taxon>Marinilabiliales</taxon>
        <taxon>Marinilabiliaceae</taxon>
        <taxon>Geofilum</taxon>
    </lineage>
</organism>
<evidence type="ECO:0000256" key="1">
    <source>
        <dbReference type="HAMAP-Rule" id="MF_01845"/>
    </source>
</evidence>